<dbReference type="EMBL" id="CAMGYJ010000009">
    <property type="protein sequence ID" value="CAI0545335.1"/>
    <property type="molecule type" value="Genomic_DNA"/>
</dbReference>
<proteinExistence type="predicted"/>
<organism evidence="2 3">
    <name type="scientific">Linum tenue</name>
    <dbReference type="NCBI Taxonomy" id="586396"/>
    <lineage>
        <taxon>Eukaryota</taxon>
        <taxon>Viridiplantae</taxon>
        <taxon>Streptophyta</taxon>
        <taxon>Embryophyta</taxon>
        <taxon>Tracheophyta</taxon>
        <taxon>Spermatophyta</taxon>
        <taxon>Magnoliopsida</taxon>
        <taxon>eudicotyledons</taxon>
        <taxon>Gunneridae</taxon>
        <taxon>Pentapetalae</taxon>
        <taxon>rosids</taxon>
        <taxon>fabids</taxon>
        <taxon>Malpighiales</taxon>
        <taxon>Linaceae</taxon>
        <taxon>Linum</taxon>
    </lineage>
</organism>
<dbReference type="Proteomes" id="UP001154282">
    <property type="component" value="Unassembled WGS sequence"/>
</dbReference>
<accession>A0AAV0QID9</accession>
<evidence type="ECO:0000256" key="1">
    <source>
        <dbReference type="SAM" id="MobiDB-lite"/>
    </source>
</evidence>
<comment type="caution">
    <text evidence="2">The sequence shown here is derived from an EMBL/GenBank/DDBJ whole genome shotgun (WGS) entry which is preliminary data.</text>
</comment>
<name>A0AAV0QID9_9ROSI</name>
<sequence>MRRIVGVSGGEEGSLESGWVACWVCSAVGDRETDPRGGSGSWTPCSDGSAGECSGDDGRVDSGDGAFCCW</sequence>
<evidence type="ECO:0000313" key="3">
    <source>
        <dbReference type="Proteomes" id="UP001154282"/>
    </source>
</evidence>
<reference evidence="2" key="1">
    <citation type="submission" date="2022-08" db="EMBL/GenBank/DDBJ databases">
        <authorList>
            <person name="Gutierrez-Valencia J."/>
        </authorList>
    </citation>
    <scope>NUCLEOTIDE SEQUENCE</scope>
</reference>
<keyword evidence="3" id="KW-1185">Reference proteome</keyword>
<evidence type="ECO:0000313" key="2">
    <source>
        <dbReference type="EMBL" id="CAI0545335.1"/>
    </source>
</evidence>
<gene>
    <name evidence="2" type="ORF">LITE_LOCUS43549</name>
</gene>
<feature type="region of interest" description="Disordered" evidence="1">
    <location>
        <begin position="31"/>
        <end position="60"/>
    </location>
</feature>
<protein>
    <submittedName>
        <fullName evidence="2">Uncharacterized protein</fullName>
    </submittedName>
</protein>
<dbReference type="AlphaFoldDB" id="A0AAV0QID9"/>